<dbReference type="HOGENOM" id="CLU_123660_0_0_1"/>
<dbReference type="InterPro" id="IPR027267">
    <property type="entry name" value="AH/BAR_dom_sf"/>
</dbReference>
<evidence type="ECO:0000256" key="1">
    <source>
        <dbReference type="SAM" id="MobiDB-lite"/>
    </source>
</evidence>
<dbReference type="AlphaFoldDB" id="H2LFS6"/>
<dbReference type="PANTHER" id="PTHR46670">
    <property type="entry name" value="ENDO/EXONUCLEASE/PHOSPHATASE DOMAIN-CONTAINING PROTEIN"/>
    <property type="match status" value="1"/>
</dbReference>
<proteinExistence type="predicted"/>
<dbReference type="Proteomes" id="UP000001038">
    <property type="component" value="Chromosome 16"/>
</dbReference>
<protein>
    <submittedName>
        <fullName evidence="2">Uncharacterized protein</fullName>
    </submittedName>
</protein>
<dbReference type="Ensembl" id="ENSORLT00000004817.2">
    <property type="protein sequence ID" value="ENSORLP00000004816.2"/>
    <property type="gene ID" value="ENSORLG00000003860.2"/>
</dbReference>
<feature type="compositionally biased region" description="Polar residues" evidence="1">
    <location>
        <begin position="125"/>
        <end position="136"/>
    </location>
</feature>
<name>H2LFS6_ORYLA</name>
<evidence type="ECO:0000313" key="3">
    <source>
        <dbReference type="Proteomes" id="UP000001038"/>
    </source>
</evidence>
<sequence>FMWFWDFCVFNSSTAVLNSDANSILSNFNSATARILDQIAPFRLTKVQNRTLPWITDSIRNSKRIYRRAERKWKASKSTVDLETLKNHMNNFNRQMKKARSDYFSQLIDSNRNNPRVLSKVINQLSEAPHTSNLPTSPKRRHRRQMEETRESENDNTASQK</sequence>
<evidence type="ECO:0000313" key="2">
    <source>
        <dbReference type="Ensembl" id="ENSORLP00000004816.2"/>
    </source>
</evidence>
<dbReference type="SUPFAM" id="SSF103657">
    <property type="entry name" value="BAR/IMD domain-like"/>
    <property type="match status" value="1"/>
</dbReference>
<dbReference type="InParanoid" id="H2LFS6"/>
<reference evidence="2 3" key="1">
    <citation type="journal article" date="2007" name="Nature">
        <title>The medaka draft genome and insights into vertebrate genome evolution.</title>
        <authorList>
            <person name="Kasahara M."/>
            <person name="Naruse K."/>
            <person name="Sasaki S."/>
            <person name="Nakatani Y."/>
            <person name="Qu W."/>
            <person name="Ahsan B."/>
            <person name="Yamada T."/>
            <person name="Nagayasu Y."/>
            <person name="Doi K."/>
            <person name="Kasai Y."/>
            <person name="Jindo T."/>
            <person name="Kobayashi D."/>
            <person name="Shimada A."/>
            <person name="Toyoda A."/>
            <person name="Kuroki Y."/>
            <person name="Fujiyama A."/>
            <person name="Sasaki T."/>
            <person name="Shimizu A."/>
            <person name="Asakawa S."/>
            <person name="Shimizu N."/>
            <person name="Hashimoto S."/>
            <person name="Yang J."/>
            <person name="Lee Y."/>
            <person name="Matsushima K."/>
            <person name="Sugano S."/>
            <person name="Sakaizumi M."/>
            <person name="Narita T."/>
            <person name="Ohishi K."/>
            <person name="Haga S."/>
            <person name="Ohta F."/>
            <person name="Nomoto H."/>
            <person name="Nogata K."/>
            <person name="Morishita T."/>
            <person name="Endo T."/>
            <person name="Shin-I T."/>
            <person name="Takeda H."/>
            <person name="Morishita S."/>
            <person name="Kohara Y."/>
        </authorList>
    </citation>
    <scope>NUCLEOTIDE SEQUENCE [LARGE SCALE GENOMIC DNA]</scope>
    <source>
        <strain evidence="2 3">Hd-rR</strain>
    </source>
</reference>
<organism evidence="2 3">
    <name type="scientific">Oryzias latipes</name>
    <name type="common">Japanese rice fish</name>
    <name type="synonym">Japanese killifish</name>
    <dbReference type="NCBI Taxonomy" id="8090"/>
    <lineage>
        <taxon>Eukaryota</taxon>
        <taxon>Metazoa</taxon>
        <taxon>Chordata</taxon>
        <taxon>Craniata</taxon>
        <taxon>Vertebrata</taxon>
        <taxon>Euteleostomi</taxon>
        <taxon>Actinopterygii</taxon>
        <taxon>Neopterygii</taxon>
        <taxon>Teleostei</taxon>
        <taxon>Neoteleostei</taxon>
        <taxon>Acanthomorphata</taxon>
        <taxon>Ovalentaria</taxon>
        <taxon>Atherinomorphae</taxon>
        <taxon>Beloniformes</taxon>
        <taxon>Adrianichthyidae</taxon>
        <taxon>Oryziinae</taxon>
        <taxon>Oryzias</taxon>
    </lineage>
</organism>
<reference evidence="2" key="2">
    <citation type="submission" date="2025-08" db="UniProtKB">
        <authorList>
            <consortium name="Ensembl"/>
        </authorList>
    </citation>
    <scope>IDENTIFICATION</scope>
    <source>
        <strain evidence="2">Hd-rR</strain>
    </source>
</reference>
<dbReference type="PANTHER" id="PTHR46670:SF3">
    <property type="entry name" value="ENDONUCLEASE_EXONUCLEASE_PHOSPHATASE DOMAIN-CONTAINING PROTEIN"/>
    <property type="match status" value="1"/>
</dbReference>
<reference evidence="2" key="3">
    <citation type="submission" date="2025-09" db="UniProtKB">
        <authorList>
            <consortium name="Ensembl"/>
        </authorList>
    </citation>
    <scope>IDENTIFICATION</scope>
    <source>
        <strain evidence="2">Hd-rR</strain>
    </source>
</reference>
<keyword evidence="3" id="KW-1185">Reference proteome</keyword>
<accession>H2LFS6</accession>
<feature type="region of interest" description="Disordered" evidence="1">
    <location>
        <begin position="125"/>
        <end position="161"/>
    </location>
</feature>